<name>A0ABW3NFL0_9BACI</name>
<keyword evidence="1" id="KW-0472">Membrane</keyword>
<dbReference type="Proteomes" id="UP001597041">
    <property type="component" value="Unassembled WGS sequence"/>
</dbReference>
<evidence type="ECO:0000313" key="3">
    <source>
        <dbReference type="Proteomes" id="UP001597041"/>
    </source>
</evidence>
<accession>A0ABW3NFL0</accession>
<feature type="transmembrane region" description="Helical" evidence="1">
    <location>
        <begin position="69"/>
        <end position="87"/>
    </location>
</feature>
<comment type="caution">
    <text evidence="2">The sequence shown here is derived from an EMBL/GenBank/DDBJ whole genome shotgun (WGS) entry which is preliminary data.</text>
</comment>
<protein>
    <submittedName>
        <fullName evidence="2">Uncharacterized protein</fullName>
    </submittedName>
</protein>
<keyword evidence="3" id="KW-1185">Reference proteome</keyword>
<gene>
    <name evidence="2" type="ORF">ACFQ19_10460</name>
</gene>
<dbReference type="EMBL" id="JBHTKK010000011">
    <property type="protein sequence ID" value="MFD1066444.1"/>
    <property type="molecule type" value="Genomic_DNA"/>
</dbReference>
<proteinExistence type="predicted"/>
<evidence type="ECO:0000256" key="1">
    <source>
        <dbReference type="SAM" id="Phobius"/>
    </source>
</evidence>
<organism evidence="2 3">
    <name type="scientific">Oceanobacillus locisalsi</name>
    <dbReference type="NCBI Taxonomy" id="546107"/>
    <lineage>
        <taxon>Bacteria</taxon>
        <taxon>Bacillati</taxon>
        <taxon>Bacillota</taxon>
        <taxon>Bacilli</taxon>
        <taxon>Bacillales</taxon>
        <taxon>Bacillaceae</taxon>
        <taxon>Oceanobacillus</taxon>
    </lineage>
</organism>
<feature type="transmembrane region" description="Helical" evidence="1">
    <location>
        <begin position="33"/>
        <end position="57"/>
    </location>
</feature>
<sequence>MAGIFSVLSGMLLAAGFWKNRKELKETYSKLDYMQIIGIILSYIITVAVAFVLVYYVGNWLVSFIPFTFLRHAAFSVIVIFVLFFSLDLLHKVLGKITKGVL</sequence>
<evidence type="ECO:0000313" key="2">
    <source>
        <dbReference type="EMBL" id="MFD1066444.1"/>
    </source>
</evidence>
<keyword evidence="1" id="KW-0812">Transmembrane</keyword>
<keyword evidence="1" id="KW-1133">Transmembrane helix</keyword>
<dbReference type="RefSeq" id="WP_379592025.1">
    <property type="nucleotide sequence ID" value="NZ_JBHTKK010000011.1"/>
</dbReference>
<reference evidence="3" key="1">
    <citation type="journal article" date="2019" name="Int. J. Syst. Evol. Microbiol.">
        <title>The Global Catalogue of Microorganisms (GCM) 10K type strain sequencing project: providing services to taxonomists for standard genome sequencing and annotation.</title>
        <authorList>
            <consortium name="The Broad Institute Genomics Platform"/>
            <consortium name="The Broad Institute Genome Sequencing Center for Infectious Disease"/>
            <person name="Wu L."/>
            <person name="Ma J."/>
        </authorList>
    </citation>
    <scope>NUCLEOTIDE SEQUENCE [LARGE SCALE GENOMIC DNA]</scope>
    <source>
        <strain evidence="3">CCUG 56608</strain>
    </source>
</reference>